<dbReference type="Gene3D" id="3.40.50.2000">
    <property type="entry name" value="Glycogen Phosphorylase B"/>
    <property type="match status" value="2"/>
</dbReference>
<gene>
    <name evidence="7" type="ORF">H9661_14870</name>
</gene>
<dbReference type="InterPro" id="IPR007235">
    <property type="entry name" value="Glyco_trans_28_C"/>
</dbReference>
<accession>A0ABR8PWS2</accession>
<dbReference type="RefSeq" id="WP_191769601.1">
    <property type="nucleotide sequence ID" value="NZ_JACSRA010000026.1"/>
</dbReference>
<keyword evidence="3" id="KW-0328">Glycosyltransferase</keyword>
<comment type="similarity">
    <text evidence="2">Belongs to the glycosyltransferase 28 family.</text>
</comment>
<sequence>MKKVLILTTSTGQGHNQAANSLIEALTDAGFECVKHDFLASDNKFINKIVVWSYEFFAAKIPHIYGFFYKLTDNKYINNLSSIFFSSVRWKISKFIENEKPDLIIGTHPFTVNIITKLKVKGMSIPFIAVVTDFKAHYTYISPLVDAYVTGSKNTKDFLISVGIKPQIIYPIGIPIKESFFEKDINIPSIKDDEYFSLLLMSGSMGLTSISYVLDELLKNEHKLRITVVCGNNENLRKSLLKKCENGYPNKKIHIFGFSNDIASFMEYSDIIISKPGGLTVTEAIIKNLPLIIPFVIPGQEKDNADFLASNGYAYYVHDIKSINSIVDKIIENPELLSEMKKNLKDLSSTYSSKAIIDISNNLINTNGK</sequence>
<comment type="subcellular location">
    <subcellularLocation>
        <location evidence="1">Membrane</location>
    </subcellularLocation>
</comment>
<keyword evidence="4" id="KW-0808">Transferase</keyword>
<reference evidence="7 8" key="1">
    <citation type="submission" date="2020-08" db="EMBL/GenBank/DDBJ databases">
        <title>A Genomic Blueprint of the Chicken Gut Microbiome.</title>
        <authorList>
            <person name="Gilroy R."/>
            <person name="Ravi A."/>
            <person name="Getino M."/>
            <person name="Pursley I."/>
            <person name="Horton D.L."/>
            <person name="Alikhan N.-F."/>
            <person name="Baker D."/>
            <person name="Gharbi K."/>
            <person name="Hall N."/>
            <person name="Watson M."/>
            <person name="Adriaenssens E.M."/>
            <person name="Foster-Nyarko E."/>
            <person name="Jarju S."/>
            <person name="Secka A."/>
            <person name="Antonio M."/>
            <person name="Oren A."/>
            <person name="Chaudhuri R."/>
            <person name="La Ragione R.M."/>
            <person name="Hildebrand F."/>
            <person name="Pallen M.J."/>
        </authorList>
    </citation>
    <scope>NUCLEOTIDE SEQUENCE [LARGE SCALE GENOMIC DNA]</scope>
    <source>
        <strain evidence="7 8">Sa3CVN1</strain>
    </source>
</reference>
<comment type="caution">
    <text evidence="7">The sequence shown here is derived from an EMBL/GenBank/DDBJ whole genome shotgun (WGS) entry which is preliminary data.</text>
</comment>
<evidence type="ECO:0000313" key="8">
    <source>
        <dbReference type="Proteomes" id="UP000627781"/>
    </source>
</evidence>
<evidence type="ECO:0000256" key="2">
    <source>
        <dbReference type="ARBA" id="ARBA00006962"/>
    </source>
</evidence>
<feature type="domain" description="Glycosyl transferase family 28 C-terminal" evidence="5">
    <location>
        <begin position="199"/>
        <end position="344"/>
    </location>
</feature>
<dbReference type="InterPro" id="IPR009695">
    <property type="entry name" value="Diacylglyc_glucosyltr_N"/>
</dbReference>
<evidence type="ECO:0000313" key="7">
    <source>
        <dbReference type="EMBL" id="MBD7912635.1"/>
    </source>
</evidence>
<evidence type="ECO:0000256" key="1">
    <source>
        <dbReference type="ARBA" id="ARBA00004370"/>
    </source>
</evidence>
<evidence type="ECO:0000256" key="3">
    <source>
        <dbReference type="ARBA" id="ARBA00022676"/>
    </source>
</evidence>
<dbReference type="InterPro" id="IPR050519">
    <property type="entry name" value="Glycosyltransf_28_UgtP"/>
</dbReference>
<dbReference type="SUPFAM" id="SSF53756">
    <property type="entry name" value="UDP-Glycosyltransferase/glycogen phosphorylase"/>
    <property type="match status" value="1"/>
</dbReference>
<dbReference type="Proteomes" id="UP000627781">
    <property type="component" value="Unassembled WGS sequence"/>
</dbReference>
<dbReference type="Pfam" id="PF06925">
    <property type="entry name" value="MGDG_synth"/>
    <property type="match status" value="1"/>
</dbReference>
<evidence type="ECO:0000259" key="5">
    <source>
        <dbReference type="Pfam" id="PF04101"/>
    </source>
</evidence>
<evidence type="ECO:0000259" key="6">
    <source>
        <dbReference type="Pfam" id="PF06925"/>
    </source>
</evidence>
<dbReference type="EMBL" id="JACSRA010000026">
    <property type="protein sequence ID" value="MBD7912635.1"/>
    <property type="molecule type" value="Genomic_DNA"/>
</dbReference>
<keyword evidence="8" id="KW-1185">Reference proteome</keyword>
<name>A0ABR8PWS2_9CLOT</name>
<evidence type="ECO:0000256" key="4">
    <source>
        <dbReference type="ARBA" id="ARBA00022679"/>
    </source>
</evidence>
<dbReference type="Pfam" id="PF04101">
    <property type="entry name" value="Glyco_tran_28_C"/>
    <property type="match status" value="1"/>
</dbReference>
<dbReference type="PANTHER" id="PTHR43025:SF3">
    <property type="entry name" value="MONOGALACTOSYLDIACYLGLYCEROL SYNTHASE 1, CHLOROPLASTIC"/>
    <property type="match status" value="1"/>
</dbReference>
<organism evidence="7 8">
    <name type="scientific">Clostridium cibarium</name>
    <dbReference type="NCBI Taxonomy" id="2762247"/>
    <lineage>
        <taxon>Bacteria</taxon>
        <taxon>Bacillati</taxon>
        <taxon>Bacillota</taxon>
        <taxon>Clostridia</taxon>
        <taxon>Eubacteriales</taxon>
        <taxon>Clostridiaceae</taxon>
        <taxon>Clostridium</taxon>
    </lineage>
</organism>
<feature type="domain" description="Diacylglycerol glucosyltransferase N-terminal" evidence="6">
    <location>
        <begin position="15"/>
        <end position="176"/>
    </location>
</feature>
<protein>
    <submittedName>
        <fullName evidence="7">Glycosyltransferase</fullName>
    </submittedName>
</protein>
<dbReference type="PANTHER" id="PTHR43025">
    <property type="entry name" value="MONOGALACTOSYLDIACYLGLYCEROL SYNTHASE"/>
    <property type="match status" value="1"/>
</dbReference>
<proteinExistence type="inferred from homology"/>